<comment type="subunit">
    <text evidence="13">Interacts with H3K4me3 and to a lesser extent with H3K4me2.</text>
</comment>
<dbReference type="EMBL" id="JADGMS010000016">
    <property type="protein sequence ID" value="KAF9665208.1"/>
    <property type="molecule type" value="Genomic_DNA"/>
</dbReference>
<dbReference type="FunFam" id="1.10.10.60:FF:000007">
    <property type="entry name" value="Two-component response regulator"/>
    <property type="match status" value="1"/>
</dbReference>
<keyword evidence="8 13" id="KW-0805">Transcription regulation</keyword>
<evidence type="ECO:0000256" key="5">
    <source>
        <dbReference type="ARBA" id="ARBA00022771"/>
    </source>
</evidence>
<dbReference type="InterPro" id="IPR025756">
    <property type="entry name" value="Myb_CC_LHEQLE"/>
</dbReference>
<dbReference type="InterPro" id="IPR017930">
    <property type="entry name" value="Myb_dom"/>
</dbReference>
<evidence type="ECO:0000259" key="15">
    <source>
        <dbReference type="PROSITE" id="PS50016"/>
    </source>
</evidence>
<keyword evidence="4 13" id="KW-0479">Metal-binding</keyword>
<feature type="region of interest" description="Disordered" evidence="14">
    <location>
        <begin position="140"/>
        <end position="175"/>
    </location>
</feature>
<dbReference type="FunFam" id="3.30.40.10:FF:000306">
    <property type="entry name" value="PHD finger alfin-like protein"/>
    <property type="match status" value="1"/>
</dbReference>
<dbReference type="InterPro" id="IPR013083">
    <property type="entry name" value="Znf_RING/FYVE/PHD"/>
</dbReference>
<dbReference type="InterPro" id="IPR006447">
    <property type="entry name" value="Myb_dom_plants"/>
</dbReference>
<comment type="domain">
    <text evidence="13">The PHD-type zinc finger mediates the binding to H3K4me3.</text>
</comment>
<dbReference type="PROSITE" id="PS01359">
    <property type="entry name" value="ZF_PHD_1"/>
    <property type="match status" value="1"/>
</dbReference>
<dbReference type="PROSITE" id="PS51294">
    <property type="entry name" value="HTH_MYB"/>
    <property type="match status" value="1"/>
</dbReference>
<keyword evidence="9" id="KW-0175">Coiled coil</keyword>
<dbReference type="GO" id="GO:0042393">
    <property type="term" value="F:histone binding"/>
    <property type="evidence" value="ECO:0007669"/>
    <property type="project" value="UniProtKB-UniRule"/>
</dbReference>
<gene>
    <name evidence="17" type="ORF">SADUNF_Sadunf16G0098400</name>
</gene>
<evidence type="ECO:0000256" key="13">
    <source>
        <dbReference type="RuleBase" id="RU369089"/>
    </source>
</evidence>
<evidence type="ECO:0000256" key="2">
    <source>
        <dbReference type="ARBA" id="ARBA00006783"/>
    </source>
</evidence>
<dbReference type="Proteomes" id="UP000657918">
    <property type="component" value="Chromosome 16"/>
</dbReference>
<dbReference type="PANTHER" id="PTHR12321">
    <property type="entry name" value="CPG BINDING PROTEIN"/>
    <property type="match status" value="1"/>
</dbReference>
<dbReference type="InterPro" id="IPR001965">
    <property type="entry name" value="Znf_PHD"/>
</dbReference>
<evidence type="ECO:0000256" key="1">
    <source>
        <dbReference type="ARBA" id="ARBA00004123"/>
    </source>
</evidence>
<dbReference type="GO" id="GO:0005634">
    <property type="term" value="C:nucleus"/>
    <property type="evidence" value="ECO:0007669"/>
    <property type="project" value="UniProtKB-SubCell"/>
</dbReference>
<evidence type="ECO:0000313" key="18">
    <source>
        <dbReference type="Proteomes" id="UP000657918"/>
    </source>
</evidence>
<dbReference type="Pfam" id="PF14379">
    <property type="entry name" value="Myb_CC_LHEQLE"/>
    <property type="match status" value="1"/>
</dbReference>
<dbReference type="InterPro" id="IPR001005">
    <property type="entry name" value="SANT/Myb"/>
</dbReference>
<keyword evidence="6 13" id="KW-0862">Zinc</keyword>
<evidence type="ECO:0000256" key="3">
    <source>
        <dbReference type="ARBA" id="ARBA00010445"/>
    </source>
</evidence>
<evidence type="ECO:0000256" key="12">
    <source>
        <dbReference type="PROSITE-ProRule" id="PRU00146"/>
    </source>
</evidence>
<dbReference type="GO" id="GO:0006355">
    <property type="term" value="P:regulation of DNA-templated transcription"/>
    <property type="evidence" value="ECO:0007669"/>
    <property type="project" value="UniProtKB-UniRule"/>
</dbReference>
<dbReference type="GO" id="GO:0000976">
    <property type="term" value="F:transcription cis-regulatory region binding"/>
    <property type="evidence" value="ECO:0007669"/>
    <property type="project" value="TreeGrafter"/>
</dbReference>
<sequence length="631" mass="72001">MEMASSARTVEEIFKDFSARRAAVVRALTYDVDSFYGLCDPDKENLCLYGHSSETWEVALPAEEVPPELPEPALGINFARDGMNRKDWLSLVAVHSDSWLLSVAFYLGARLNRNERKRLFSLINDLPTVFEVVTERKPVKEKPSVDSGSKSRGSIKRSSDGQMKSNPKLTEDSYEDEEDHTETLCGSCGGNYNADEFWIGCDVCERWYHGKCVKITPAKADSIKQYKCPSCMKRSRRSDGSNKERMRWTQELHDRFEEAVNQLGGPDRARPKGILRAMGIPGLTIYHVKSHLQKYRISKFIPETNRGKLERRNISEMLPNFSATSGGQLNEALLMQMEVHRRLSDQLEVQKSLKLKIEAQGRFLERVVEENQNGNPKYTKSFSPVSLPSLCDSESNAKEFETGSEGGKAEIQSEEDFQALKRLRTENHVFLPSRYQLEPLNLVPYNQNMALPRYSKFSHPSQDVDFAWNISANCSSPLEPIPYNQKMILQRDSKFSHLSHDVDFAWNILATCSSPLEPIPYNQNMVLQRDSKFSHPSHDVDFAWNILAICSSPLEPIPYNQNMVLQRDSKFSHPSHDVDFAWNILAICSSPLEPIPYNQNMVLQRDSKFSYPSHDVDFAWNIGNLFITSRS</sequence>
<proteinExistence type="inferred from homology"/>
<reference evidence="17 18" key="1">
    <citation type="submission" date="2020-10" db="EMBL/GenBank/DDBJ databases">
        <title>Plant Genome Project.</title>
        <authorList>
            <person name="Zhang R.-G."/>
        </authorList>
    </citation>
    <scope>NUCLEOTIDE SEQUENCE [LARGE SCALE GENOMIC DNA]</scope>
    <source>
        <strain evidence="17">FAFU-HL-1</strain>
        <tissue evidence="17">Leaf</tissue>
    </source>
</reference>
<dbReference type="InterPro" id="IPR021998">
    <property type="entry name" value="Alfin_N"/>
</dbReference>
<dbReference type="Pfam" id="PF12165">
    <property type="entry name" value="Alfin"/>
    <property type="match status" value="1"/>
</dbReference>
<dbReference type="InterPro" id="IPR019787">
    <property type="entry name" value="Znf_PHD-finger"/>
</dbReference>
<evidence type="ECO:0000256" key="4">
    <source>
        <dbReference type="ARBA" id="ARBA00022723"/>
    </source>
</evidence>
<dbReference type="Gene3D" id="1.10.10.60">
    <property type="entry name" value="Homeodomain-like"/>
    <property type="match status" value="1"/>
</dbReference>
<comment type="subcellular location">
    <subcellularLocation>
        <location evidence="1 13">Nucleus</location>
    </subcellularLocation>
</comment>
<feature type="domain" description="HTH myb-type" evidence="16">
    <location>
        <begin position="240"/>
        <end position="300"/>
    </location>
</feature>
<protein>
    <recommendedName>
        <fullName evidence="13">PHD finger protein ALFIN-LIKE</fullName>
    </recommendedName>
</protein>
<keyword evidence="10 13" id="KW-0804">Transcription</keyword>
<evidence type="ECO:0000256" key="14">
    <source>
        <dbReference type="SAM" id="MobiDB-lite"/>
    </source>
</evidence>
<keyword evidence="11 13" id="KW-0539">Nucleus</keyword>
<dbReference type="Pfam" id="PF00249">
    <property type="entry name" value="Myb_DNA-binding"/>
    <property type="match status" value="1"/>
</dbReference>
<dbReference type="InterPro" id="IPR019786">
    <property type="entry name" value="Zinc_finger_PHD-type_CS"/>
</dbReference>
<dbReference type="InterPro" id="IPR011011">
    <property type="entry name" value="Znf_FYVE_PHD"/>
</dbReference>
<comment type="similarity">
    <text evidence="2">Belongs to the MYB-CC family.</text>
</comment>
<evidence type="ECO:0000256" key="8">
    <source>
        <dbReference type="ARBA" id="ARBA00023015"/>
    </source>
</evidence>
<keyword evidence="18" id="KW-1185">Reference proteome</keyword>
<dbReference type="InterPro" id="IPR044104">
    <property type="entry name" value="PHD_AL_plant"/>
</dbReference>
<dbReference type="Pfam" id="PF00628">
    <property type="entry name" value="PHD"/>
    <property type="match status" value="1"/>
</dbReference>
<evidence type="ECO:0000313" key="17">
    <source>
        <dbReference type="EMBL" id="KAF9665208.1"/>
    </source>
</evidence>
<evidence type="ECO:0000256" key="10">
    <source>
        <dbReference type="ARBA" id="ARBA00023163"/>
    </source>
</evidence>
<evidence type="ECO:0000256" key="9">
    <source>
        <dbReference type="ARBA" id="ARBA00023054"/>
    </source>
</evidence>
<comment type="caution">
    <text evidence="17">The sequence shown here is derived from an EMBL/GenBank/DDBJ whole genome shotgun (WGS) entry which is preliminary data.</text>
</comment>
<dbReference type="Gene3D" id="3.30.40.10">
    <property type="entry name" value="Zinc/RING finger domain, C3HC4 (zinc finger)"/>
    <property type="match status" value="1"/>
</dbReference>
<evidence type="ECO:0000256" key="11">
    <source>
        <dbReference type="ARBA" id="ARBA00023242"/>
    </source>
</evidence>
<dbReference type="SMART" id="SM00249">
    <property type="entry name" value="PHD"/>
    <property type="match status" value="1"/>
</dbReference>
<accession>A0A835JA81</accession>
<dbReference type="InterPro" id="IPR009057">
    <property type="entry name" value="Homeodomain-like_sf"/>
</dbReference>
<evidence type="ECO:0000256" key="6">
    <source>
        <dbReference type="ARBA" id="ARBA00022833"/>
    </source>
</evidence>
<evidence type="ECO:0000259" key="16">
    <source>
        <dbReference type="PROSITE" id="PS51294"/>
    </source>
</evidence>
<dbReference type="GO" id="GO:0006325">
    <property type="term" value="P:chromatin organization"/>
    <property type="evidence" value="ECO:0007669"/>
    <property type="project" value="UniProtKB-UniRule"/>
</dbReference>
<dbReference type="SUPFAM" id="SSF57903">
    <property type="entry name" value="FYVE/PHD zinc finger"/>
    <property type="match status" value="1"/>
</dbReference>
<dbReference type="OrthoDB" id="551907at2759"/>
<dbReference type="InterPro" id="IPR045104">
    <property type="entry name" value="Alfin"/>
</dbReference>
<dbReference type="PROSITE" id="PS50016">
    <property type="entry name" value="ZF_PHD_2"/>
    <property type="match status" value="1"/>
</dbReference>
<name>A0A835JA81_9ROSI</name>
<dbReference type="NCBIfam" id="TIGR01557">
    <property type="entry name" value="myb_SHAQKYF"/>
    <property type="match status" value="1"/>
</dbReference>
<evidence type="ECO:0000256" key="7">
    <source>
        <dbReference type="ARBA" id="ARBA00022853"/>
    </source>
</evidence>
<dbReference type="SUPFAM" id="SSF46689">
    <property type="entry name" value="Homeodomain-like"/>
    <property type="match status" value="1"/>
</dbReference>
<organism evidence="17 18">
    <name type="scientific">Salix dunnii</name>
    <dbReference type="NCBI Taxonomy" id="1413687"/>
    <lineage>
        <taxon>Eukaryota</taxon>
        <taxon>Viridiplantae</taxon>
        <taxon>Streptophyta</taxon>
        <taxon>Embryophyta</taxon>
        <taxon>Tracheophyta</taxon>
        <taxon>Spermatophyta</taxon>
        <taxon>Magnoliopsida</taxon>
        <taxon>eudicotyledons</taxon>
        <taxon>Gunneridae</taxon>
        <taxon>Pentapetalae</taxon>
        <taxon>rosids</taxon>
        <taxon>fabids</taxon>
        <taxon>Malpighiales</taxon>
        <taxon>Salicaceae</taxon>
        <taxon>Saliceae</taxon>
        <taxon>Salix</taxon>
    </lineage>
</organism>
<dbReference type="GO" id="GO:0008270">
    <property type="term" value="F:zinc ion binding"/>
    <property type="evidence" value="ECO:0007669"/>
    <property type="project" value="UniProtKB-KW"/>
</dbReference>
<comment type="similarity">
    <text evidence="3 13">Belongs to the Alfin family.</text>
</comment>
<dbReference type="GO" id="GO:0003712">
    <property type="term" value="F:transcription coregulator activity"/>
    <property type="evidence" value="ECO:0007669"/>
    <property type="project" value="TreeGrafter"/>
</dbReference>
<comment type="function">
    <text evidence="13">Histone-binding component that specifically recognizes H3 tails trimethylated on 'Lys-4' (H3K4me3), which mark transcription start sites of virtually all active genes.</text>
</comment>
<feature type="domain" description="PHD-type" evidence="15">
    <location>
        <begin position="182"/>
        <end position="234"/>
    </location>
</feature>
<dbReference type="AlphaFoldDB" id="A0A835JA81"/>
<dbReference type="CDD" id="cd15613">
    <property type="entry name" value="PHD_AL_plant"/>
    <property type="match status" value="1"/>
</dbReference>
<dbReference type="PANTHER" id="PTHR12321:SF39">
    <property type="entry name" value="PHD FINGER PROTEIN ALFIN-LIKE 2"/>
    <property type="match status" value="1"/>
</dbReference>
<keyword evidence="7 13" id="KW-0156">Chromatin regulator</keyword>
<keyword evidence="5 12" id="KW-0863">Zinc-finger</keyword>